<evidence type="ECO:0000256" key="1">
    <source>
        <dbReference type="SAM" id="SignalP"/>
    </source>
</evidence>
<evidence type="ECO:0000313" key="2">
    <source>
        <dbReference type="EMBL" id="CAC5359916.1"/>
    </source>
</evidence>
<feature type="signal peptide" evidence="1">
    <location>
        <begin position="1"/>
        <end position="23"/>
    </location>
</feature>
<proteinExistence type="predicted"/>
<keyword evidence="1" id="KW-0732">Signal</keyword>
<dbReference type="OrthoDB" id="10390123at2759"/>
<dbReference type="AlphaFoldDB" id="A0A6J8A0R3"/>
<dbReference type="EMBL" id="CACVKT020000525">
    <property type="protein sequence ID" value="CAC5359916.1"/>
    <property type="molecule type" value="Genomic_DNA"/>
</dbReference>
<evidence type="ECO:0008006" key="4">
    <source>
        <dbReference type="Google" id="ProtNLM"/>
    </source>
</evidence>
<protein>
    <recommendedName>
        <fullName evidence="4">EB domain-containing protein</fullName>
    </recommendedName>
</protein>
<evidence type="ECO:0000313" key="3">
    <source>
        <dbReference type="Proteomes" id="UP000507470"/>
    </source>
</evidence>
<organism evidence="2 3">
    <name type="scientific">Mytilus coruscus</name>
    <name type="common">Sea mussel</name>
    <dbReference type="NCBI Taxonomy" id="42192"/>
    <lineage>
        <taxon>Eukaryota</taxon>
        <taxon>Metazoa</taxon>
        <taxon>Spiralia</taxon>
        <taxon>Lophotrochozoa</taxon>
        <taxon>Mollusca</taxon>
        <taxon>Bivalvia</taxon>
        <taxon>Autobranchia</taxon>
        <taxon>Pteriomorphia</taxon>
        <taxon>Mytilida</taxon>
        <taxon>Mytiloidea</taxon>
        <taxon>Mytilidae</taxon>
        <taxon>Mytilinae</taxon>
        <taxon>Mytilus</taxon>
    </lineage>
</organism>
<reference evidence="2 3" key="1">
    <citation type="submission" date="2020-06" db="EMBL/GenBank/DDBJ databases">
        <authorList>
            <person name="Li R."/>
            <person name="Bekaert M."/>
        </authorList>
    </citation>
    <scope>NUCLEOTIDE SEQUENCE [LARGE SCALE GENOMIC DNA]</scope>
    <source>
        <strain evidence="3">wild</strain>
    </source>
</reference>
<feature type="chain" id="PRO_5026937511" description="EB domain-containing protein" evidence="1">
    <location>
        <begin position="24"/>
        <end position="262"/>
    </location>
</feature>
<keyword evidence="3" id="KW-1185">Reference proteome</keyword>
<name>A0A6J8A0R3_MYTCO</name>
<gene>
    <name evidence="2" type="ORF">MCOR_2597</name>
</gene>
<dbReference type="Proteomes" id="UP000507470">
    <property type="component" value="Unassembled WGS sequence"/>
</dbReference>
<accession>A0A6J8A0R3</accession>
<sequence>MKDVFCFVLTFIVFQIFISNVESYNLKCPSQSSWNFRAKFKCNSTLKYFCLYNNVEVKYVEGCKGPDWDRKGSRRIFSGSFTRGNCIQERFQPFYFQTNESMSDCIYAKSICNEEGQIEYTDDSSQDDRTCRCDNKQKYSFVKTPRNICFCIPTEEDCSCHIKSCSVNFTLSADYDCIQSGYMGNQKCIDNKKYESSDEKKRVQIKKNRLWLSKTSSKVRWSSSNTATVVFVLCLIPIIGKIVVAQHYCGFPHEKDIKIFKI</sequence>